<accession>A0A239AP04</accession>
<feature type="region of interest" description="Disordered" evidence="1">
    <location>
        <begin position="1"/>
        <end position="25"/>
    </location>
</feature>
<dbReference type="Proteomes" id="UP000198282">
    <property type="component" value="Unassembled WGS sequence"/>
</dbReference>
<name>A0A239AP04_9ACTN</name>
<gene>
    <name evidence="2" type="ORF">SAMN05216276_100248</name>
</gene>
<evidence type="ECO:0000256" key="1">
    <source>
        <dbReference type="SAM" id="MobiDB-lite"/>
    </source>
</evidence>
<protein>
    <submittedName>
        <fullName evidence="2">Uncharacterized protein</fullName>
    </submittedName>
</protein>
<organism evidence="2 3">
    <name type="scientific">Streptosporangium subroseum</name>
    <dbReference type="NCBI Taxonomy" id="106412"/>
    <lineage>
        <taxon>Bacteria</taxon>
        <taxon>Bacillati</taxon>
        <taxon>Actinomycetota</taxon>
        <taxon>Actinomycetes</taxon>
        <taxon>Streptosporangiales</taxon>
        <taxon>Streptosporangiaceae</taxon>
        <taxon>Streptosporangium</taxon>
    </lineage>
</organism>
<proteinExistence type="predicted"/>
<reference evidence="2 3" key="1">
    <citation type="submission" date="2017-06" db="EMBL/GenBank/DDBJ databases">
        <authorList>
            <person name="Kim H.J."/>
            <person name="Triplett B.A."/>
        </authorList>
    </citation>
    <scope>NUCLEOTIDE SEQUENCE [LARGE SCALE GENOMIC DNA]</scope>
    <source>
        <strain evidence="2 3">CGMCC 4.2132</strain>
    </source>
</reference>
<sequence>MGAHSREPTRRGEGVVQGRTRPLGHLGDQQSVEIHDCGDGRRRLFFRAGSTSIGRSSTFAGNSTPVTFAAKAKPYRTAVGWSSSHAASSCGLSGSMSAPT</sequence>
<feature type="compositionally biased region" description="Basic and acidic residues" evidence="1">
    <location>
        <begin position="1"/>
        <end position="13"/>
    </location>
</feature>
<dbReference type="AlphaFoldDB" id="A0A239AP04"/>
<evidence type="ECO:0000313" key="3">
    <source>
        <dbReference type="Proteomes" id="UP000198282"/>
    </source>
</evidence>
<keyword evidence="3" id="KW-1185">Reference proteome</keyword>
<evidence type="ECO:0000313" key="2">
    <source>
        <dbReference type="EMBL" id="SNR97081.1"/>
    </source>
</evidence>
<dbReference type="EMBL" id="FZOD01000002">
    <property type="protein sequence ID" value="SNR97081.1"/>
    <property type="molecule type" value="Genomic_DNA"/>
</dbReference>